<feature type="compositionally biased region" description="Polar residues" evidence="1">
    <location>
        <begin position="135"/>
        <end position="144"/>
    </location>
</feature>
<evidence type="ECO:0000313" key="2">
    <source>
        <dbReference type="EMBL" id="PWA83892.1"/>
    </source>
</evidence>
<name>A0A2U1PDQ4_ARTAN</name>
<dbReference type="EMBL" id="PKPP01001292">
    <property type="protein sequence ID" value="PWA83892.1"/>
    <property type="molecule type" value="Genomic_DNA"/>
</dbReference>
<comment type="caution">
    <text evidence="2">The sequence shown here is derived from an EMBL/GenBank/DDBJ whole genome shotgun (WGS) entry which is preliminary data.</text>
</comment>
<evidence type="ECO:0000313" key="3">
    <source>
        <dbReference type="Proteomes" id="UP000245207"/>
    </source>
</evidence>
<proteinExistence type="predicted"/>
<evidence type="ECO:0000256" key="1">
    <source>
        <dbReference type="SAM" id="MobiDB-lite"/>
    </source>
</evidence>
<sequence>MIWMEIHGRPLCAWGSNAYKKVANHFGKFMFFYSDVESCLGMARVCIATTRQSIISELANVVINEVSYAVQVQEVGSWSINITDDTDSTDSVDTHSDEECRSVNADDIVQPFEEDFEPLHSHNTEKSVHLETDTDGSQSSSTVNFPKVPEPLNVPSEENISDGSVPPGFENADFTNKDPPDGSHPPPRESTTVNIPKVPEPLNVPSEENISDGRMVVFLLALKKKKDIKAFSIIDEMNRVIEVGGALGGLKKRRKRTWIKDMCSNHNIQFLGIQETKMTKLELFRLKSMWGNFKFDYACSMARGRLGGLISMWDSNVFMKSNIWCGDNYVIVKGKWKNSIEDYYLINVYGPQHQPAKANLWNFLRSGDAAIFNSFIQDVGLLDLPMGGKMFTWMNKAGTKLSKIDRFLISEDVLESHSDILVTILDKLWSDHNPILLHCKKIDFGPTPFRIFHSWFDRPGFEDVVKAAWVNLSREDVGAISTFHTKLKGLKLHLKQWHSQIKSSECSRKRDITDSLRTIEDLIDAGNATDEDRAQRIRSLHELDNLEKMDSQLDY</sequence>
<dbReference type="SUPFAM" id="SSF56219">
    <property type="entry name" value="DNase I-like"/>
    <property type="match status" value="1"/>
</dbReference>
<dbReference type="Gene3D" id="3.60.10.10">
    <property type="entry name" value="Endonuclease/exonuclease/phosphatase"/>
    <property type="match status" value="1"/>
</dbReference>
<accession>A0A2U1PDQ4</accession>
<organism evidence="2 3">
    <name type="scientific">Artemisia annua</name>
    <name type="common">Sweet wormwood</name>
    <dbReference type="NCBI Taxonomy" id="35608"/>
    <lineage>
        <taxon>Eukaryota</taxon>
        <taxon>Viridiplantae</taxon>
        <taxon>Streptophyta</taxon>
        <taxon>Embryophyta</taxon>
        <taxon>Tracheophyta</taxon>
        <taxon>Spermatophyta</taxon>
        <taxon>Magnoliopsida</taxon>
        <taxon>eudicotyledons</taxon>
        <taxon>Gunneridae</taxon>
        <taxon>Pentapetalae</taxon>
        <taxon>asterids</taxon>
        <taxon>campanulids</taxon>
        <taxon>Asterales</taxon>
        <taxon>Asteraceae</taxon>
        <taxon>Asteroideae</taxon>
        <taxon>Anthemideae</taxon>
        <taxon>Artemisiinae</taxon>
        <taxon>Artemisia</taxon>
    </lineage>
</organism>
<dbReference type="PANTHER" id="PTHR33710">
    <property type="entry name" value="BNAC02G09200D PROTEIN"/>
    <property type="match status" value="1"/>
</dbReference>
<dbReference type="GO" id="GO:0003964">
    <property type="term" value="F:RNA-directed DNA polymerase activity"/>
    <property type="evidence" value="ECO:0007669"/>
    <property type="project" value="UniProtKB-KW"/>
</dbReference>
<dbReference type="InterPro" id="IPR036691">
    <property type="entry name" value="Endo/exonu/phosph_ase_sf"/>
</dbReference>
<keyword evidence="2" id="KW-0695">RNA-directed DNA polymerase</keyword>
<feature type="region of interest" description="Disordered" evidence="1">
    <location>
        <begin position="124"/>
        <end position="206"/>
    </location>
</feature>
<keyword evidence="2" id="KW-0808">Transferase</keyword>
<dbReference type="AlphaFoldDB" id="A0A2U1PDQ4"/>
<reference evidence="2 3" key="1">
    <citation type="journal article" date="2018" name="Mol. Plant">
        <title>The genome of Artemisia annua provides insight into the evolution of Asteraceae family and artemisinin biosynthesis.</title>
        <authorList>
            <person name="Shen Q."/>
            <person name="Zhang L."/>
            <person name="Liao Z."/>
            <person name="Wang S."/>
            <person name="Yan T."/>
            <person name="Shi P."/>
            <person name="Liu M."/>
            <person name="Fu X."/>
            <person name="Pan Q."/>
            <person name="Wang Y."/>
            <person name="Lv Z."/>
            <person name="Lu X."/>
            <person name="Zhang F."/>
            <person name="Jiang W."/>
            <person name="Ma Y."/>
            <person name="Chen M."/>
            <person name="Hao X."/>
            <person name="Li L."/>
            <person name="Tang Y."/>
            <person name="Lv G."/>
            <person name="Zhou Y."/>
            <person name="Sun X."/>
            <person name="Brodelius P.E."/>
            <person name="Rose J.K.C."/>
            <person name="Tang K."/>
        </authorList>
    </citation>
    <scope>NUCLEOTIDE SEQUENCE [LARGE SCALE GENOMIC DNA]</scope>
    <source>
        <strain evidence="3">cv. Huhao1</strain>
        <tissue evidence="2">Leaf</tissue>
    </source>
</reference>
<dbReference type="STRING" id="35608.A0A2U1PDQ4"/>
<dbReference type="Proteomes" id="UP000245207">
    <property type="component" value="Unassembled WGS sequence"/>
</dbReference>
<keyword evidence="3" id="KW-1185">Reference proteome</keyword>
<keyword evidence="2" id="KW-0548">Nucleotidyltransferase</keyword>
<gene>
    <name evidence="2" type="ORF">CTI12_AA158600</name>
</gene>
<dbReference type="OrthoDB" id="1935089at2759"/>
<protein>
    <submittedName>
        <fullName evidence="2">RNA-directed DNA polymerase, eukaryota, Reverse transcriptase zinc-binding domain protein</fullName>
    </submittedName>
</protein>
<dbReference type="PANTHER" id="PTHR33710:SF64">
    <property type="entry name" value="ENDONUCLEASE_EXONUCLEASE_PHOSPHATASE DOMAIN-CONTAINING PROTEIN"/>
    <property type="match status" value="1"/>
</dbReference>